<proteinExistence type="predicted"/>
<evidence type="ECO:0000256" key="1">
    <source>
        <dbReference type="SAM" id="MobiDB-lite"/>
    </source>
</evidence>
<reference evidence="2" key="1">
    <citation type="submission" date="2019-12" db="EMBL/GenBank/DDBJ databases">
        <title>Genome sequencing and annotation of Brassica cretica.</title>
        <authorList>
            <person name="Studholme D.J."/>
            <person name="Sarris P."/>
        </authorList>
    </citation>
    <scope>NUCLEOTIDE SEQUENCE</scope>
    <source>
        <strain evidence="2">PFS-109/04</strain>
        <tissue evidence="2">Leaf</tissue>
    </source>
</reference>
<dbReference type="EMBL" id="QGKX02000088">
    <property type="protein sequence ID" value="KAF3587585.1"/>
    <property type="molecule type" value="Genomic_DNA"/>
</dbReference>
<evidence type="ECO:0000313" key="2">
    <source>
        <dbReference type="EMBL" id="KAF3587585.1"/>
    </source>
</evidence>
<dbReference type="Proteomes" id="UP000712600">
    <property type="component" value="Unassembled WGS sequence"/>
</dbReference>
<feature type="compositionally biased region" description="Basic and acidic residues" evidence="1">
    <location>
        <begin position="143"/>
        <end position="158"/>
    </location>
</feature>
<organism evidence="2 3">
    <name type="scientific">Brassica cretica</name>
    <name type="common">Mustard</name>
    <dbReference type="NCBI Taxonomy" id="69181"/>
    <lineage>
        <taxon>Eukaryota</taxon>
        <taxon>Viridiplantae</taxon>
        <taxon>Streptophyta</taxon>
        <taxon>Embryophyta</taxon>
        <taxon>Tracheophyta</taxon>
        <taxon>Spermatophyta</taxon>
        <taxon>Magnoliopsida</taxon>
        <taxon>eudicotyledons</taxon>
        <taxon>Gunneridae</taxon>
        <taxon>Pentapetalae</taxon>
        <taxon>rosids</taxon>
        <taxon>malvids</taxon>
        <taxon>Brassicales</taxon>
        <taxon>Brassicaceae</taxon>
        <taxon>Brassiceae</taxon>
        <taxon>Brassica</taxon>
    </lineage>
</organism>
<feature type="compositionally biased region" description="Basic and acidic residues" evidence="1">
    <location>
        <begin position="70"/>
        <end position="135"/>
    </location>
</feature>
<accession>A0A8S9S1V5</accession>
<sequence>MVLLKRKPERSPRKDKPLLMQLGGNQLFTQEAMHQFRRKFEKFEYFHAAVVVDLVDLRFETLCIQSLREREWQRSGDAERSGKAERSGEAERSREAERSGEKQRGGEVEREALKSPSVRRERERDKESDVGDGRRGFTGREAISPEKTESLRQRERDA</sequence>
<name>A0A8S9S1V5_BRACR</name>
<feature type="region of interest" description="Disordered" evidence="1">
    <location>
        <begin position="70"/>
        <end position="158"/>
    </location>
</feature>
<protein>
    <submittedName>
        <fullName evidence="2">Uncharacterized protein</fullName>
    </submittedName>
</protein>
<evidence type="ECO:0000313" key="3">
    <source>
        <dbReference type="Proteomes" id="UP000712600"/>
    </source>
</evidence>
<comment type="caution">
    <text evidence="2">The sequence shown here is derived from an EMBL/GenBank/DDBJ whole genome shotgun (WGS) entry which is preliminary data.</text>
</comment>
<dbReference type="AlphaFoldDB" id="A0A8S9S1V5"/>
<gene>
    <name evidence="2" type="ORF">F2Q69_00031196</name>
</gene>